<sequence>MMIIYEKYKKPIDSQLMLQMIDKSHILPVDLKQQSVRLK</sequence>
<gene>
    <name evidence="1" type="ORF">EUBDOL_00855</name>
</gene>
<evidence type="ECO:0000313" key="2">
    <source>
        <dbReference type="Proteomes" id="UP000004090"/>
    </source>
</evidence>
<proteinExistence type="predicted"/>
<reference evidence="1 2" key="1">
    <citation type="submission" date="2007-09" db="EMBL/GenBank/DDBJ databases">
        <title>Draft genome sequence of Eubacterium dolichum (DSM 3991).</title>
        <authorList>
            <person name="Sudarsanam P."/>
            <person name="Ley R."/>
            <person name="Guruge J."/>
            <person name="Turnbaugh P.J."/>
            <person name="Mahowald M."/>
            <person name="Liep D."/>
            <person name="Gordon J."/>
        </authorList>
    </citation>
    <scope>NUCLEOTIDE SEQUENCE [LARGE SCALE GENOMIC DNA]</scope>
    <source>
        <strain evidence="1 2">DSM 3991</strain>
    </source>
</reference>
<name>A8RAM4_9FIRM</name>
<accession>A8RAM4</accession>
<evidence type="ECO:0000313" key="1">
    <source>
        <dbReference type="EMBL" id="EDP11676.1"/>
    </source>
</evidence>
<dbReference type="HOGENOM" id="CLU_3309891_0_0_9"/>
<organism evidence="1 2">
    <name type="scientific">Amedibacillus dolichus DSM 3991</name>
    <dbReference type="NCBI Taxonomy" id="428127"/>
    <lineage>
        <taxon>Bacteria</taxon>
        <taxon>Bacillati</taxon>
        <taxon>Bacillota</taxon>
        <taxon>Erysipelotrichia</taxon>
        <taxon>Erysipelotrichales</taxon>
        <taxon>Erysipelotrichaceae</taxon>
        <taxon>Amedibacillus</taxon>
    </lineage>
</organism>
<protein>
    <submittedName>
        <fullName evidence="1">Uncharacterized protein</fullName>
    </submittedName>
</protein>
<dbReference type="AlphaFoldDB" id="A8RAM4"/>
<dbReference type="EMBL" id="ABAW02000018">
    <property type="protein sequence ID" value="EDP11676.1"/>
    <property type="molecule type" value="Genomic_DNA"/>
</dbReference>
<dbReference type="Proteomes" id="UP000004090">
    <property type="component" value="Unassembled WGS sequence"/>
</dbReference>
<reference evidence="1 2" key="2">
    <citation type="submission" date="2007-09" db="EMBL/GenBank/DDBJ databases">
        <authorList>
            <person name="Fulton L."/>
            <person name="Clifton S."/>
            <person name="Fulton B."/>
            <person name="Xu J."/>
            <person name="Minx P."/>
            <person name="Pepin K.H."/>
            <person name="Johnson M."/>
            <person name="Thiruvilangam P."/>
            <person name="Bhonagiri V."/>
            <person name="Nash W.E."/>
            <person name="Mardis E.R."/>
            <person name="Wilson R.K."/>
        </authorList>
    </citation>
    <scope>NUCLEOTIDE SEQUENCE [LARGE SCALE GENOMIC DNA]</scope>
    <source>
        <strain evidence="1 2">DSM 3991</strain>
    </source>
</reference>
<comment type="caution">
    <text evidence="1">The sequence shown here is derived from an EMBL/GenBank/DDBJ whole genome shotgun (WGS) entry which is preliminary data.</text>
</comment>